<dbReference type="Proteomes" id="UP001496627">
    <property type="component" value="Unassembled WGS sequence"/>
</dbReference>
<reference evidence="1 2" key="1">
    <citation type="submission" date="2024-05" db="EMBL/GenBank/DDBJ databases">
        <title>Neorhizobium sp. Rsf11, a plant growth promoting and heavy metal resistant PAH-degrader.</title>
        <authorList>
            <person name="Golubev S.N."/>
            <person name="Muratova A.Y."/>
            <person name="Markelova M.I."/>
        </authorList>
    </citation>
    <scope>NUCLEOTIDE SEQUENCE [LARGE SCALE GENOMIC DNA]</scope>
    <source>
        <strain evidence="1 2">Rsf11</strain>
    </source>
</reference>
<name>A0ABV0M6U9_9HYPH</name>
<sequence length="146" mass="15506">MKSAVVVMMLLGCDCEAVQCRYLDTVSSNWVSVEACEADIERRIVAAEASYPLLEGRCVRRAENETPVLTSQAGASHLPVAAAENVIPVADGNNGTREDASEAQTVGLARSRFAGLTSWLASTRIVAGAVRNVKAGSLVRWLKANS</sequence>
<evidence type="ECO:0000313" key="1">
    <source>
        <dbReference type="EMBL" id="MEQ1407418.1"/>
    </source>
</evidence>
<proteinExistence type="predicted"/>
<dbReference type="RefSeq" id="WP_348863887.1">
    <property type="nucleotide sequence ID" value="NZ_JBEAAL010000018.1"/>
</dbReference>
<dbReference type="EMBL" id="JBEAAL010000018">
    <property type="protein sequence ID" value="MEQ1407418.1"/>
    <property type="molecule type" value="Genomic_DNA"/>
</dbReference>
<gene>
    <name evidence="1" type="ORF">ABK249_21065</name>
</gene>
<protein>
    <recommendedName>
        <fullName evidence="3">Secreted protein</fullName>
    </recommendedName>
</protein>
<evidence type="ECO:0008006" key="3">
    <source>
        <dbReference type="Google" id="ProtNLM"/>
    </source>
</evidence>
<accession>A0ABV0M6U9</accession>
<comment type="caution">
    <text evidence="1">The sequence shown here is derived from an EMBL/GenBank/DDBJ whole genome shotgun (WGS) entry which is preliminary data.</text>
</comment>
<keyword evidence="2" id="KW-1185">Reference proteome</keyword>
<evidence type="ECO:0000313" key="2">
    <source>
        <dbReference type="Proteomes" id="UP001496627"/>
    </source>
</evidence>
<organism evidence="1 2">
    <name type="scientific">Neorhizobium phenanthreniclasticum</name>
    <dbReference type="NCBI Taxonomy" id="3157917"/>
    <lineage>
        <taxon>Bacteria</taxon>
        <taxon>Pseudomonadati</taxon>
        <taxon>Pseudomonadota</taxon>
        <taxon>Alphaproteobacteria</taxon>
        <taxon>Hyphomicrobiales</taxon>
        <taxon>Rhizobiaceae</taxon>
        <taxon>Rhizobium/Agrobacterium group</taxon>
        <taxon>Neorhizobium</taxon>
    </lineage>
</organism>